<evidence type="ECO:0000313" key="2">
    <source>
        <dbReference type="Proteomes" id="UP000077266"/>
    </source>
</evidence>
<organism evidence="1 2">
    <name type="scientific">Exidia glandulosa HHB12029</name>
    <dbReference type="NCBI Taxonomy" id="1314781"/>
    <lineage>
        <taxon>Eukaryota</taxon>
        <taxon>Fungi</taxon>
        <taxon>Dikarya</taxon>
        <taxon>Basidiomycota</taxon>
        <taxon>Agaricomycotina</taxon>
        <taxon>Agaricomycetes</taxon>
        <taxon>Auriculariales</taxon>
        <taxon>Exidiaceae</taxon>
        <taxon>Exidia</taxon>
    </lineage>
</organism>
<reference evidence="1 2" key="1">
    <citation type="journal article" date="2016" name="Mol. Biol. Evol.">
        <title>Comparative Genomics of Early-Diverging Mushroom-Forming Fungi Provides Insights into the Origins of Lignocellulose Decay Capabilities.</title>
        <authorList>
            <person name="Nagy L.G."/>
            <person name="Riley R."/>
            <person name="Tritt A."/>
            <person name="Adam C."/>
            <person name="Daum C."/>
            <person name="Floudas D."/>
            <person name="Sun H."/>
            <person name="Yadav J.S."/>
            <person name="Pangilinan J."/>
            <person name="Larsson K.H."/>
            <person name="Matsuura K."/>
            <person name="Barry K."/>
            <person name="Labutti K."/>
            <person name="Kuo R."/>
            <person name="Ohm R.A."/>
            <person name="Bhattacharya S.S."/>
            <person name="Shirouzu T."/>
            <person name="Yoshinaga Y."/>
            <person name="Martin F.M."/>
            <person name="Grigoriev I.V."/>
            <person name="Hibbett D.S."/>
        </authorList>
    </citation>
    <scope>NUCLEOTIDE SEQUENCE [LARGE SCALE GENOMIC DNA]</scope>
    <source>
        <strain evidence="1 2">HHB12029</strain>
    </source>
</reference>
<accession>A0A165CJ06</accession>
<evidence type="ECO:0000313" key="1">
    <source>
        <dbReference type="EMBL" id="KZV82555.1"/>
    </source>
</evidence>
<dbReference type="InParanoid" id="A0A165CJ06"/>
<sequence>MSCCARRRGVRRRSEGDLFGYPKWTTPGLRPSVYATLVDGTCVPPSRVRVVPPSDSRRPIRRQWRYFPFSIFLVVANVTQSPEPIAPQRCICDHEVGTVSPLLGPAKSSWLKVILRRGATFPSLPVCDGSVAPLSWR</sequence>
<dbReference type="Proteomes" id="UP000077266">
    <property type="component" value="Unassembled WGS sequence"/>
</dbReference>
<dbReference type="AlphaFoldDB" id="A0A165CJ06"/>
<protein>
    <submittedName>
        <fullName evidence="1">Uncharacterized protein</fullName>
    </submittedName>
</protein>
<dbReference type="EMBL" id="KV426316">
    <property type="protein sequence ID" value="KZV82555.1"/>
    <property type="molecule type" value="Genomic_DNA"/>
</dbReference>
<keyword evidence="2" id="KW-1185">Reference proteome</keyword>
<gene>
    <name evidence="1" type="ORF">EXIGLDRAFT_339899</name>
</gene>
<proteinExistence type="predicted"/>
<name>A0A165CJ06_EXIGL</name>